<evidence type="ECO:0000313" key="2">
    <source>
        <dbReference type="Proteomes" id="UP000297890"/>
    </source>
</evidence>
<comment type="caution">
    <text evidence="1">The sequence shown here is derived from an EMBL/GenBank/DDBJ whole genome shotgun (WGS) entry which is preliminary data.</text>
</comment>
<organism evidence="1 2">
    <name type="scientific">Candidatus Macondimonas diazotrophica</name>
    <dbReference type="NCBI Taxonomy" id="2305248"/>
    <lineage>
        <taxon>Bacteria</taxon>
        <taxon>Pseudomonadati</taxon>
        <taxon>Pseudomonadota</taxon>
        <taxon>Gammaproteobacteria</taxon>
        <taxon>Chromatiales</taxon>
        <taxon>Ectothiorhodospiraceae</taxon>
        <taxon>Candidatus Macondimonas</taxon>
    </lineage>
</organism>
<dbReference type="AlphaFoldDB" id="A0A4Z0F7X9"/>
<sequence>MAQTPYLAIEQIAPAQDSPYLTANDAVVALEAAINRTLEVDLTEGAVELSQAQFTRYVLFRCSGHTTTTNLTVPDEITTDEGTQTTNRLFLIRNAGTGNVNVTDGSASLAVEPSTTAIIVYDGTSFYVAASGASATNFTDLGDVPAAYTSAAGRQLRVNSAPDGIEFVATVIQVETSDVTNSENYTTLDFDDPFFTATASGGVVTFGIDPTALNITDLADMPTAPGPSQDGQTLAWNNSAGEYEFVDVGVSEVPVVDWKESVRAATTAAGTLASDFEDGDTVDGVTLATGDRILVQDQASASENGIYTVNASGAPTRATDFDEDAEVTTGAVCYVEEGTANGGKLFILTTTGSITVGSSNLSFSEINGNGGAENFTDLDDAPGSYSSHGGKLLAVTSGEDGIEFVDAPESGPNTLTENEQTGTTYTFVIGDANDVLVAMNNGAVNTLTVPPNSSVAFDVGTILNVHQKGAGQTTLAEGSGVTISYPSAGSLALREQNSVVSLVKTATDTWVLAGDLEPASSGALDAEQVAYDNTTSGLSADEAQAAIDEIVAGLGSVAALDHESGTWTPTLICATPGDLAVSYSIQSGEYRRIGDLVTVTGRIVCTPTFSTASGAVRIGGSPFTASGQVSYIALNYVEKISFVDPLPILQSSAGNTFFSLRSGDPMGVGVTSNTAVSALTSGVEINVRFTITFTVTGV</sequence>
<name>A0A4Z0F7X9_9GAMM</name>
<reference evidence="1 2" key="1">
    <citation type="journal article" date="2019" name="ISME J.">
        <title>Candidatus Macondimonas diazotrophica, a novel gammaproteobacterial genus dominating crude-oil-contaminated coastal sediments.</title>
        <authorList>
            <person name="Karthikeyan S."/>
            <person name="Konstantinidis K."/>
        </authorList>
    </citation>
    <scope>NUCLEOTIDE SEQUENCE [LARGE SCALE GENOMIC DNA]</scope>
    <source>
        <strain evidence="1 2">KTK01</strain>
    </source>
</reference>
<evidence type="ECO:0000313" key="1">
    <source>
        <dbReference type="EMBL" id="TFZ81580.1"/>
    </source>
</evidence>
<keyword evidence="2" id="KW-1185">Reference proteome</keyword>
<protein>
    <submittedName>
        <fullName evidence="1">Uncharacterized protein</fullName>
    </submittedName>
</protein>
<proteinExistence type="predicted"/>
<dbReference type="OrthoDB" id="9810174at2"/>
<dbReference type="EMBL" id="SRIO01000019">
    <property type="protein sequence ID" value="TFZ81580.1"/>
    <property type="molecule type" value="Genomic_DNA"/>
</dbReference>
<accession>A0A4Z0F7X9</accession>
<dbReference type="RefSeq" id="WP_135282624.1">
    <property type="nucleotide sequence ID" value="NZ_SRIO01000019.1"/>
</dbReference>
<dbReference type="Proteomes" id="UP000297890">
    <property type="component" value="Unassembled WGS sequence"/>
</dbReference>
<gene>
    <name evidence="1" type="ORF">E4680_11805</name>
</gene>